<evidence type="ECO:0000256" key="3">
    <source>
        <dbReference type="ARBA" id="ARBA00022475"/>
    </source>
</evidence>
<dbReference type="AlphaFoldDB" id="A0A2P5AYZ7"/>
<keyword evidence="3" id="KW-1003">Cell membrane</keyword>
<dbReference type="Gene3D" id="3.30.200.20">
    <property type="entry name" value="Phosphorylase Kinase, domain 1"/>
    <property type="match status" value="1"/>
</dbReference>
<dbReference type="SMART" id="SM00369">
    <property type="entry name" value="LRR_TYP"/>
    <property type="match status" value="10"/>
</dbReference>
<keyword evidence="6" id="KW-0433">Leucine-rich repeat</keyword>
<dbReference type="Gene3D" id="3.80.10.10">
    <property type="entry name" value="Ribonuclease Inhibitor"/>
    <property type="match status" value="3"/>
</dbReference>
<accession>A0A2P5AYZ7</accession>
<dbReference type="GO" id="GO:0005524">
    <property type="term" value="F:ATP binding"/>
    <property type="evidence" value="ECO:0007669"/>
    <property type="project" value="UniProtKB-UniRule"/>
</dbReference>
<keyword evidence="11 20" id="KW-0547">Nucleotide-binding</keyword>
<keyword evidence="8 21" id="KW-0812">Transmembrane</keyword>
<dbReference type="PROSITE" id="PS00108">
    <property type="entry name" value="PROTEIN_KINASE_ST"/>
    <property type="match status" value="1"/>
</dbReference>
<dbReference type="PANTHER" id="PTHR27008:SF585">
    <property type="entry name" value="PROTEIN KINASE DOMAIN-CONTAINING PROTEIN"/>
    <property type="match status" value="1"/>
</dbReference>
<dbReference type="SUPFAM" id="SSF52047">
    <property type="entry name" value="RNI-like"/>
    <property type="match status" value="2"/>
</dbReference>
<evidence type="ECO:0000256" key="13">
    <source>
        <dbReference type="ARBA" id="ARBA00022840"/>
    </source>
</evidence>
<comment type="subcellular location">
    <subcellularLocation>
        <location evidence="1">Cell membrane</location>
        <topology evidence="1">Single-pass membrane protein</topology>
    </subcellularLocation>
</comment>
<evidence type="ECO:0000256" key="5">
    <source>
        <dbReference type="ARBA" id="ARBA00022553"/>
    </source>
</evidence>
<evidence type="ECO:0000256" key="12">
    <source>
        <dbReference type="ARBA" id="ARBA00022777"/>
    </source>
</evidence>
<keyword evidence="13 20" id="KW-0067">ATP-binding</keyword>
<dbReference type="PROSITE" id="PS00107">
    <property type="entry name" value="PROTEIN_KINASE_ATP"/>
    <property type="match status" value="1"/>
</dbReference>
<sequence length="939" mass="104333">MSSLEVIFLSNNQLSGTVPRAIGNLTRLKELCLDYNKFVEIPREIGNLQLEKLNLRTNAFKGLIPLFVFNMSSLISLNLGDNGLHGTLPDNICQHLPVIQILYLKLNHLSGPLPSTWQCRELLVLSLSFNNFTGRIPQSIGNLTRLKDIRATFNNLTGTIPNEFGNLHNLEYLSLMANNLDGVIPSNIFNISTIRFIFLSENKISGCLPQSIGLWVPSLQGLYASDNYLSGAIPKSISNASELNILEMTRNYFSGFIPNTLSSLRNLQIINLEKNRLNIESTTSGVNIFSSNFRDLRELYLLDNSLDATVPASMGNFSASLEILSLSNNKLRGNIPSDIANLSSLAGISWGNNKLSGSIPTSIGRLQKLQILGLHDNMLQQSIPLELCHLKRLSELYLRNNKLHGSIPTCLGNLSMSLRRLVLDYNELTSTIPSALWDLVYILYLGLSSNSLIGSIPVEIEKLNVVIEMDLSNNQLSGHIPSSIGGLQDMVNLSLANNNFEGSIPDSFGKLLSMERLDLSKNNLSGEIPKPLETLLHLKYLNLSFNKLHGEIPTGGPFANFSSQSFTSNNALCGTPRLQVPPCKSTSRKSHAFMLRYILPGILATIFIVTLSIFLILHKKRRSRPESNTILFPQSTQRRVSYHELLRATSGFNESNLIGIGSFGSVYRGTLSSGKDVAVKVFNLQLEKAFKSFDGECEVLRNIRHRNLIKIITSCSNPDFKALVLDYMPLGSLEKWLYSNELCLNFLQRLNIMIDVASALEYLHHGYSTPIVHCDLKPSNVLLDEDMVAHVADFGIARLLNGGDSMTQSTTLATIGYMAPEYGLEGVVSRRGDVYSYGIMLMETFTGKRPTDGMFNGEMNLKHWIEKSFPHAITEVIDSDLLRAEEEQYAVKRVCLSSILELALACSTTSPEERKDMKIVVATLNRVKMKFLKDVNGDN</sequence>
<evidence type="ECO:0000256" key="2">
    <source>
        <dbReference type="ARBA" id="ARBA00012513"/>
    </source>
</evidence>
<dbReference type="FunFam" id="3.80.10.10:FF:000383">
    <property type="entry name" value="Leucine-rich repeat receptor protein kinase EMS1"/>
    <property type="match status" value="1"/>
</dbReference>
<evidence type="ECO:0000256" key="20">
    <source>
        <dbReference type="PROSITE-ProRule" id="PRU10141"/>
    </source>
</evidence>
<evidence type="ECO:0000256" key="10">
    <source>
        <dbReference type="ARBA" id="ARBA00022737"/>
    </source>
</evidence>
<evidence type="ECO:0000259" key="22">
    <source>
        <dbReference type="PROSITE" id="PS50011"/>
    </source>
</evidence>
<dbReference type="FunFam" id="3.80.10.10:FF:000095">
    <property type="entry name" value="LRR receptor-like serine/threonine-protein kinase GSO1"/>
    <property type="match status" value="2"/>
</dbReference>
<evidence type="ECO:0000256" key="19">
    <source>
        <dbReference type="ARBA" id="ARBA00048679"/>
    </source>
</evidence>
<dbReference type="FunFam" id="3.30.200.20:FF:000661">
    <property type="entry name" value="Serine-threonine protein kinase plant-type"/>
    <property type="match status" value="1"/>
</dbReference>
<comment type="caution">
    <text evidence="23">The sequence shown here is derived from an EMBL/GenBank/DDBJ whole genome shotgun (WGS) entry which is preliminary data.</text>
</comment>
<keyword evidence="16" id="KW-0675">Receptor</keyword>
<dbReference type="Pfam" id="PF00560">
    <property type="entry name" value="LRR_1"/>
    <property type="match status" value="5"/>
</dbReference>
<evidence type="ECO:0000313" key="23">
    <source>
        <dbReference type="EMBL" id="PON41711.1"/>
    </source>
</evidence>
<dbReference type="InterPro" id="IPR032675">
    <property type="entry name" value="LRR_dom_sf"/>
</dbReference>
<evidence type="ECO:0000256" key="18">
    <source>
        <dbReference type="ARBA" id="ARBA00047899"/>
    </source>
</evidence>
<dbReference type="GO" id="GO:0005886">
    <property type="term" value="C:plasma membrane"/>
    <property type="evidence" value="ECO:0007669"/>
    <property type="project" value="UniProtKB-SubCell"/>
</dbReference>
<dbReference type="Pfam" id="PF07714">
    <property type="entry name" value="PK_Tyr_Ser-Thr"/>
    <property type="match status" value="1"/>
</dbReference>
<evidence type="ECO:0000256" key="7">
    <source>
        <dbReference type="ARBA" id="ARBA00022679"/>
    </source>
</evidence>
<dbReference type="OrthoDB" id="676979at2759"/>
<dbReference type="Proteomes" id="UP000237000">
    <property type="component" value="Unassembled WGS sequence"/>
</dbReference>
<dbReference type="InterPro" id="IPR011009">
    <property type="entry name" value="Kinase-like_dom_sf"/>
</dbReference>
<dbReference type="SMART" id="SM00365">
    <property type="entry name" value="LRR_SD22"/>
    <property type="match status" value="6"/>
</dbReference>
<keyword evidence="10" id="KW-0677">Repeat</keyword>
<dbReference type="InParanoid" id="A0A2P5AYZ7"/>
<keyword evidence="12 23" id="KW-0418">Kinase</keyword>
<keyword evidence="17" id="KW-0325">Glycoprotein</keyword>
<dbReference type="PROSITE" id="PS50011">
    <property type="entry name" value="PROTEIN_KINASE_DOM"/>
    <property type="match status" value="1"/>
</dbReference>
<proteinExistence type="predicted"/>
<dbReference type="SMART" id="SM00220">
    <property type="entry name" value="S_TKc"/>
    <property type="match status" value="1"/>
</dbReference>
<dbReference type="InterPro" id="IPR003591">
    <property type="entry name" value="Leu-rich_rpt_typical-subtyp"/>
</dbReference>
<evidence type="ECO:0000256" key="21">
    <source>
        <dbReference type="SAM" id="Phobius"/>
    </source>
</evidence>
<gene>
    <name evidence="23" type="ORF">TorRG33x02_337520</name>
</gene>
<keyword evidence="9" id="KW-0732">Signal</keyword>
<reference evidence="24" key="1">
    <citation type="submission" date="2016-06" db="EMBL/GenBank/DDBJ databases">
        <title>Parallel loss of symbiosis genes in relatives of nitrogen-fixing non-legume Parasponia.</title>
        <authorList>
            <person name="Van Velzen R."/>
            <person name="Holmer R."/>
            <person name="Bu F."/>
            <person name="Rutten L."/>
            <person name="Van Zeijl A."/>
            <person name="Liu W."/>
            <person name="Santuari L."/>
            <person name="Cao Q."/>
            <person name="Sharma T."/>
            <person name="Shen D."/>
            <person name="Roswanjaya Y."/>
            <person name="Wardhani T."/>
            <person name="Kalhor M.S."/>
            <person name="Jansen J."/>
            <person name="Van den Hoogen J."/>
            <person name="Gungor B."/>
            <person name="Hartog M."/>
            <person name="Hontelez J."/>
            <person name="Verver J."/>
            <person name="Yang W.-C."/>
            <person name="Schijlen E."/>
            <person name="Repin R."/>
            <person name="Schilthuizen M."/>
            <person name="Schranz E."/>
            <person name="Heidstra R."/>
            <person name="Miyata K."/>
            <person name="Fedorova E."/>
            <person name="Kohlen W."/>
            <person name="Bisseling T."/>
            <person name="Smit S."/>
            <person name="Geurts R."/>
        </authorList>
    </citation>
    <scope>NUCLEOTIDE SEQUENCE [LARGE SCALE GENOMIC DNA]</scope>
    <source>
        <strain evidence="24">cv. RG33-2</strain>
    </source>
</reference>
<organism evidence="23 24">
    <name type="scientific">Trema orientale</name>
    <name type="common">Charcoal tree</name>
    <name type="synonym">Celtis orientalis</name>
    <dbReference type="NCBI Taxonomy" id="63057"/>
    <lineage>
        <taxon>Eukaryota</taxon>
        <taxon>Viridiplantae</taxon>
        <taxon>Streptophyta</taxon>
        <taxon>Embryophyta</taxon>
        <taxon>Tracheophyta</taxon>
        <taxon>Spermatophyta</taxon>
        <taxon>Magnoliopsida</taxon>
        <taxon>eudicotyledons</taxon>
        <taxon>Gunneridae</taxon>
        <taxon>Pentapetalae</taxon>
        <taxon>rosids</taxon>
        <taxon>fabids</taxon>
        <taxon>Rosales</taxon>
        <taxon>Cannabaceae</taxon>
        <taxon>Trema</taxon>
    </lineage>
</organism>
<evidence type="ECO:0000256" key="17">
    <source>
        <dbReference type="ARBA" id="ARBA00023180"/>
    </source>
</evidence>
<evidence type="ECO:0000256" key="16">
    <source>
        <dbReference type="ARBA" id="ARBA00023170"/>
    </source>
</evidence>
<dbReference type="CDD" id="cd14066">
    <property type="entry name" value="STKc_IRAK"/>
    <property type="match status" value="1"/>
</dbReference>
<evidence type="ECO:0000256" key="11">
    <source>
        <dbReference type="ARBA" id="ARBA00022741"/>
    </source>
</evidence>
<dbReference type="EC" id="2.7.11.1" evidence="2"/>
<keyword evidence="5" id="KW-0597">Phosphoprotein</keyword>
<dbReference type="InterPro" id="IPR051809">
    <property type="entry name" value="Plant_receptor-like_S/T_kinase"/>
</dbReference>
<dbReference type="Gene3D" id="1.10.510.10">
    <property type="entry name" value="Transferase(Phosphotransferase) domain 1"/>
    <property type="match status" value="1"/>
</dbReference>
<dbReference type="InterPro" id="IPR001611">
    <property type="entry name" value="Leu-rich_rpt"/>
</dbReference>
<dbReference type="EMBL" id="JXTC01000654">
    <property type="protein sequence ID" value="PON41711.1"/>
    <property type="molecule type" value="Genomic_DNA"/>
</dbReference>
<evidence type="ECO:0000313" key="24">
    <source>
        <dbReference type="Proteomes" id="UP000237000"/>
    </source>
</evidence>
<dbReference type="SUPFAM" id="SSF56112">
    <property type="entry name" value="Protein kinase-like (PK-like)"/>
    <property type="match status" value="1"/>
</dbReference>
<comment type="catalytic activity">
    <reaction evidence="18">
        <text>L-threonyl-[protein] + ATP = O-phospho-L-threonyl-[protein] + ADP + H(+)</text>
        <dbReference type="Rhea" id="RHEA:46608"/>
        <dbReference type="Rhea" id="RHEA-COMP:11060"/>
        <dbReference type="Rhea" id="RHEA-COMP:11605"/>
        <dbReference type="ChEBI" id="CHEBI:15378"/>
        <dbReference type="ChEBI" id="CHEBI:30013"/>
        <dbReference type="ChEBI" id="CHEBI:30616"/>
        <dbReference type="ChEBI" id="CHEBI:61977"/>
        <dbReference type="ChEBI" id="CHEBI:456216"/>
        <dbReference type="EC" id="2.7.11.1"/>
    </reaction>
</comment>
<evidence type="ECO:0000256" key="6">
    <source>
        <dbReference type="ARBA" id="ARBA00022614"/>
    </source>
</evidence>
<evidence type="ECO:0000256" key="8">
    <source>
        <dbReference type="ARBA" id="ARBA00022692"/>
    </source>
</evidence>
<feature type="domain" description="Protein kinase" evidence="22">
    <location>
        <begin position="652"/>
        <end position="932"/>
    </location>
</feature>
<dbReference type="PANTHER" id="PTHR27008">
    <property type="entry name" value="OS04G0122200 PROTEIN"/>
    <property type="match status" value="1"/>
</dbReference>
<keyword evidence="14 21" id="KW-1133">Transmembrane helix</keyword>
<dbReference type="InterPro" id="IPR055414">
    <property type="entry name" value="LRR_R13L4/SHOC2-like"/>
</dbReference>
<feature type="transmembrane region" description="Helical" evidence="21">
    <location>
        <begin position="597"/>
        <end position="617"/>
    </location>
</feature>
<keyword evidence="7" id="KW-0808">Transferase</keyword>
<keyword evidence="24" id="KW-1185">Reference proteome</keyword>
<dbReference type="FunFam" id="1.10.510.10:FF:000358">
    <property type="entry name" value="Putative leucine-rich repeat receptor-like serine/threonine-protein kinase"/>
    <property type="match status" value="1"/>
</dbReference>
<name>A0A2P5AYZ7_TREOI</name>
<evidence type="ECO:0000256" key="14">
    <source>
        <dbReference type="ARBA" id="ARBA00022989"/>
    </source>
</evidence>
<dbReference type="InterPro" id="IPR001245">
    <property type="entry name" value="Ser-Thr/Tyr_kinase_cat_dom"/>
</dbReference>
<protein>
    <recommendedName>
        <fullName evidence="2">non-specific serine/threonine protein kinase</fullName>
        <ecNumber evidence="2">2.7.11.1</ecNumber>
    </recommendedName>
</protein>
<dbReference type="InterPro" id="IPR008271">
    <property type="entry name" value="Ser/Thr_kinase_AS"/>
</dbReference>
<dbReference type="InterPro" id="IPR000719">
    <property type="entry name" value="Prot_kinase_dom"/>
</dbReference>
<comment type="catalytic activity">
    <reaction evidence="19">
        <text>L-seryl-[protein] + ATP = O-phospho-L-seryl-[protein] + ADP + H(+)</text>
        <dbReference type="Rhea" id="RHEA:17989"/>
        <dbReference type="Rhea" id="RHEA-COMP:9863"/>
        <dbReference type="Rhea" id="RHEA-COMP:11604"/>
        <dbReference type="ChEBI" id="CHEBI:15378"/>
        <dbReference type="ChEBI" id="CHEBI:29999"/>
        <dbReference type="ChEBI" id="CHEBI:30616"/>
        <dbReference type="ChEBI" id="CHEBI:83421"/>
        <dbReference type="ChEBI" id="CHEBI:456216"/>
        <dbReference type="EC" id="2.7.11.1"/>
    </reaction>
</comment>
<keyword evidence="4" id="KW-0723">Serine/threonine-protein kinase</keyword>
<dbReference type="STRING" id="63057.A0A2P5AYZ7"/>
<evidence type="ECO:0000256" key="15">
    <source>
        <dbReference type="ARBA" id="ARBA00023136"/>
    </source>
</evidence>
<dbReference type="Pfam" id="PF23598">
    <property type="entry name" value="LRR_14"/>
    <property type="match status" value="1"/>
</dbReference>
<feature type="binding site" evidence="20">
    <location>
        <position position="680"/>
    </location>
    <ligand>
        <name>ATP</name>
        <dbReference type="ChEBI" id="CHEBI:30616"/>
    </ligand>
</feature>
<evidence type="ECO:0000256" key="4">
    <source>
        <dbReference type="ARBA" id="ARBA00022527"/>
    </source>
</evidence>
<dbReference type="InterPro" id="IPR017441">
    <property type="entry name" value="Protein_kinase_ATP_BS"/>
</dbReference>
<dbReference type="GO" id="GO:0004674">
    <property type="term" value="F:protein serine/threonine kinase activity"/>
    <property type="evidence" value="ECO:0007669"/>
    <property type="project" value="UniProtKB-KW"/>
</dbReference>
<evidence type="ECO:0000256" key="1">
    <source>
        <dbReference type="ARBA" id="ARBA00004162"/>
    </source>
</evidence>
<keyword evidence="15 21" id="KW-0472">Membrane</keyword>
<evidence type="ECO:0000256" key="9">
    <source>
        <dbReference type="ARBA" id="ARBA00022729"/>
    </source>
</evidence>